<accession>A0A4C1T5G3</accession>
<evidence type="ECO:0000313" key="2">
    <source>
        <dbReference type="Proteomes" id="UP000299102"/>
    </source>
</evidence>
<name>A0A4C1T5G3_EUMVA</name>
<evidence type="ECO:0000313" key="1">
    <source>
        <dbReference type="EMBL" id="GBP09642.1"/>
    </source>
</evidence>
<reference evidence="1 2" key="1">
    <citation type="journal article" date="2019" name="Commun. Biol.">
        <title>The bagworm genome reveals a unique fibroin gene that provides high tensile strength.</title>
        <authorList>
            <person name="Kono N."/>
            <person name="Nakamura H."/>
            <person name="Ohtoshi R."/>
            <person name="Tomita M."/>
            <person name="Numata K."/>
            <person name="Arakawa K."/>
        </authorList>
    </citation>
    <scope>NUCLEOTIDE SEQUENCE [LARGE SCALE GENOMIC DNA]</scope>
</reference>
<sequence length="76" mass="8397">MFVALQQGAVGNEAARAQVAVRRSWDLEPGQATSPFASTGGWEMGRPFNFDNGVLFQVIVVNQIRRFLYVVTTPKP</sequence>
<dbReference type="AlphaFoldDB" id="A0A4C1T5G3"/>
<protein>
    <submittedName>
        <fullName evidence="1">Uncharacterized protein</fullName>
    </submittedName>
</protein>
<organism evidence="1 2">
    <name type="scientific">Eumeta variegata</name>
    <name type="common">Bagworm moth</name>
    <name type="synonym">Eumeta japonica</name>
    <dbReference type="NCBI Taxonomy" id="151549"/>
    <lineage>
        <taxon>Eukaryota</taxon>
        <taxon>Metazoa</taxon>
        <taxon>Ecdysozoa</taxon>
        <taxon>Arthropoda</taxon>
        <taxon>Hexapoda</taxon>
        <taxon>Insecta</taxon>
        <taxon>Pterygota</taxon>
        <taxon>Neoptera</taxon>
        <taxon>Endopterygota</taxon>
        <taxon>Lepidoptera</taxon>
        <taxon>Glossata</taxon>
        <taxon>Ditrysia</taxon>
        <taxon>Tineoidea</taxon>
        <taxon>Psychidae</taxon>
        <taxon>Oiketicinae</taxon>
        <taxon>Eumeta</taxon>
    </lineage>
</organism>
<dbReference type="EMBL" id="BGZK01004553">
    <property type="protein sequence ID" value="GBP09642.1"/>
    <property type="molecule type" value="Genomic_DNA"/>
</dbReference>
<comment type="caution">
    <text evidence="1">The sequence shown here is derived from an EMBL/GenBank/DDBJ whole genome shotgun (WGS) entry which is preliminary data.</text>
</comment>
<proteinExistence type="predicted"/>
<dbReference type="Proteomes" id="UP000299102">
    <property type="component" value="Unassembled WGS sequence"/>
</dbReference>
<keyword evidence="2" id="KW-1185">Reference proteome</keyword>
<gene>
    <name evidence="1" type="ORF">EVAR_96210_1</name>
</gene>